<dbReference type="PANTHER" id="PTHR11748:SF114">
    <property type="entry name" value="ARYL-ALCOHOL OXIDASE VANILLYL-ALCOHOL OXIDASE (AFU_ORTHOLOGUE AFUA_3G09500)-RELATED"/>
    <property type="match status" value="1"/>
</dbReference>
<dbReference type="SUPFAM" id="SSF56176">
    <property type="entry name" value="FAD-binding/transporter-associated domain-like"/>
    <property type="match status" value="1"/>
</dbReference>
<dbReference type="Gene3D" id="3.30.43.10">
    <property type="entry name" value="Uridine Diphospho-n-acetylenolpyruvylglucosamine Reductase, domain 2"/>
    <property type="match status" value="1"/>
</dbReference>
<reference evidence="5 6" key="1">
    <citation type="submission" date="2018-11" db="EMBL/GenBank/DDBJ databases">
        <authorList>
            <person name="Criscuolo A."/>
        </authorList>
    </citation>
    <scope>NUCLEOTIDE SEQUENCE [LARGE SCALE GENOMIC DNA]</scope>
    <source>
        <strain evidence="5">AT11b</strain>
    </source>
</reference>
<gene>
    <name evidence="5" type="primary">pchF</name>
    <name evidence="5" type="ORF">PSET11_00372</name>
</gene>
<dbReference type="InterPro" id="IPR016166">
    <property type="entry name" value="FAD-bd_PCMH"/>
</dbReference>
<keyword evidence="3 5" id="KW-0560">Oxidoreductase</keyword>
<dbReference type="InterPro" id="IPR006094">
    <property type="entry name" value="Oxid_FAD_bind_N"/>
</dbReference>
<feature type="domain" description="FAD-binding PCMH-type" evidence="4">
    <location>
        <begin position="48"/>
        <end position="234"/>
    </location>
</feature>
<dbReference type="AlphaFoldDB" id="A0A3P5WFA9"/>
<evidence type="ECO:0000313" key="6">
    <source>
        <dbReference type="Proteomes" id="UP000280861"/>
    </source>
</evidence>
<keyword evidence="6" id="KW-1185">Reference proteome</keyword>
<dbReference type="InterPro" id="IPR016170">
    <property type="entry name" value="Cytok_DH_C_sf"/>
</dbReference>
<dbReference type="GO" id="GO:1903457">
    <property type="term" value="P:lactate catabolic process"/>
    <property type="evidence" value="ECO:0007669"/>
    <property type="project" value="TreeGrafter"/>
</dbReference>
<organism evidence="5 6">
    <name type="scientific">Arthrobacter ulcerisalmonis</name>
    <dbReference type="NCBI Taxonomy" id="2483813"/>
    <lineage>
        <taxon>Bacteria</taxon>
        <taxon>Bacillati</taxon>
        <taxon>Actinomycetota</taxon>
        <taxon>Actinomycetes</taxon>
        <taxon>Micrococcales</taxon>
        <taxon>Micrococcaceae</taxon>
        <taxon>Arthrobacter</taxon>
    </lineage>
</organism>
<dbReference type="Gene3D" id="1.10.45.10">
    <property type="entry name" value="Vanillyl-alcohol Oxidase, Chain A, domain 4"/>
    <property type="match status" value="1"/>
</dbReference>
<dbReference type="GO" id="GO:0071949">
    <property type="term" value="F:FAD binding"/>
    <property type="evidence" value="ECO:0007669"/>
    <property type="project" value="InterPro"/>
</dbReference>
<dbReference type="SUPFAM" id="SSF55103">
    <property type="entry name" value="FAD-linked oxidases, C-terminal domain"/>
    <property type="match status" value="1"/>
</dbReference>
<keyword evidence="1" id="KW-0285">Flavoprotein</keyword>
<dbReference type="InterPro" id="IPR016171">
    <property type="entry name" value="Vanillyl_alc_oxidase_C-sub2"/>
</dbReference>
<dbReference type="InterPro" id="IPR036318">
    <property type="entry name" value="FAD-bd_PCMH-like_sf"/>
</dbReference>
<keyword evidence="2" id="KW-0274">FAD</keyword>
<evidence type="ECO:0000259" key="4">
    <source>
        <dbReference type="PROSITE" id="PS51387"/>
    </source>
</evidence>
<dbReference type="EMBL" id="UXAU01000009">
    <property type="protein sequence ID" value="VDC18547.1"/>
    <property type="molecule type" value="Genomic_DNA"/>
</dbReference>
<dbReference type="Pfam" id="PF01565">
    <property type="entry name" value="FAD_binding_4"/>
    <property type="match status" value="1"/>
</dbReference>
<dbReference type="InterPro" id="IPR016169">
    <property type="entry name" value="FAD-bd_PCMH_sub2"/>
</dbReference>
<dbReference type="GO" id="GO:0004458">
    <property type="term" value="F:D-lactate dehydrogenase (cytochrome) activity"/>
    <property type="evidence" value="ECO:0007669"/>
    <property type="project" value="TreeGrafter"/>
</dbReference>
<protein>
    <submittedName>
        <fullName evidence="5">4-cresol dehydrogenase [hydroxylating] flavoprotein subunit</fullName>
        <ecNumber evidence="5">1.17.99.1</ecNumber>
    </submittedName>
</protein>
<dbReference type="Gene3D" id="3.40.462.10">
    <property type="entry name" value="FAD-linked oxidases, C-terminal domain"/>
    <property type="match status" value="1"/>
</dbReference>
<sequence>MNNAMTIRPTLTEEVLGEFVALLGPDGVITEPSAVDEYKDPYYIPDDDTFTASAVVVPDNTEQVQGILRIATQYGIPVWPHSQGRNYGYGGPSPRVRGSIQISFRKMNRVLEINEELAYAVVEPGVRWFDLYDAIEAGGYALQVSVPDLGWGSVIGNSLDNGMTYMPYGADFQILNGLEVVLADGTLLRTGMGAIPENKAWHLYKRGLGPALDPLFTQSNLGIVVRAGVWLKRKPEGYSSLFLTLKTDKDLEAGIDAIRELRLEGILEGVPSMYTTLSAAPQLMDTDIQGPALLSEEQIQAIADETGVGRWGTRAALWGPRKIVEYKLERIKEVWGAIPRAKVNHSPIYSPEQYKDFTNSAEQIQAGIPTLQLIEATPPNMGHIGFSPIVPMVGTEVRYVVDQMRKRIEEAGLNFLGGVMSFNERSCCIVGGIPFDVTNKEEAERAFGAVRRLVKEIGELGYGEYRAHIDYMDEAQAIYSFNDNAYRRFVEKIKNAVDPNGIIMPGRHGIWPSSHYAQPEDQGGARTPSPN</sequence>
<evidence type="ECO:0000313" key="5">
    <source>
        <dbReference type="EMBL" id="VDC18547.1"/>
    </source>
</evidence>
<dbReference type="Gene3D" id="3.30.465.10">
    <property type="match status" value="1"/>
</dbReference>
<dbReference type="OrthoDB" id="9811557at2"/>
<dbReference type="RefSeq" id="WP_124090142.1">
    <property type="nucleotide sequence ID" value="NZ_CBCRYA010000005.1"/>
</dbReference>
<accession>A0A3P5WFA9</accession>
<dbReference type="PROSITE" id="PS51387">
    <property type="entry name" value="FAD_PCMH"/>
    <property type="match status" value="1"/>
</dbReference>
<name>A0A3P5WFA9_9MICC</name>
<evidence type="ECO:0000256" key="2">
    <source>
        <dbReference type="ARBA" id="ARBA00022827"/>
    </source>
</evidence>
<proteinExistence type="predicted"/>
<evidence type="ECO:0000256" key="3">
    <source>
        <dbReference type="ARBA" id="ARBA00023002"/>
    </source>
</evidence>
<dbReference type="InterPro" id="IPR016164">
    <property type="entry name" value="FAD-linked_Oxase-like_C"/>
</dbReference>
<evidence type="ECO:0000256" key="1">
    <source>
        <dbReference type="ARBA" id="ARBA00022630"/>
    </source>
</evidence>
<dbReference type="PANTHER" id="PTHR11748">
    <property type="entry name" value="D-LACTATE DEHYDROGENASE"/>
    <property type="match status" value="1"/>
</dbReference>
<dbReference type="GO" id="GO:0008720">
    <property type="term" value="F:D-lactate dehydrogenase (NAD+) activity"/>
    <property type="evidence" value="ECO:0007669"/>
    <property type="project" value="TreeGrafter"/>
</dbReference>
<dbReference type="EC" id="1.17.99.1" evidence="5"/>
<dbReference type="Proteomes" id="UP000280861">
    <property type="component" value="Unassembled WGS sequence"/>
</dbReference>
<dbReference type="InterPro" id="IPR016167">
    <property type="entry name" value="FAD-bd_PCMH_sub1"/>
</dbReference>